<dbReference type="EMBL" id="AP018165">
    <property type="protein sequence ID" value="BAX96166.1"/>
    <property type="molecule type" value="Genomic_DNA"/>
</dbReference>
<dbReference type="PROSITE" id="PS01174">
    <property type="entry name" value="LIPASE_GDXG_SER"/>
    <property type="match status" value="1"/>
</dbReference>
<evidence type="ECO:0000256" key="1">
    <source>
        <dbReference type="ARBA" id="ARBA00010515"/>
    </source>
</evidence>
<sequence length="309" mass="33366">MSEPTRRPDIRTRLLAWLLYVLLWPVTTVLPANRLAILVARGAIHIACLASIPVRGTAVRRQDGPVRGEWVTAPAAEYGAGVILLCHGSGYAICSPRTHRGFASYLSQYSGLPVFTVQYRRAPESVFPAAEDDVFAAYRWLLSQGYRPDQITVAGDSAGGHLAITLSARAMAEGVSPPASLALFGPLIDPSFAASFTDTRITGNPFNPRGARRILALYVADHDIADARLSVLNGDLGNLPPVQLHYGSLEVMRADGEQFARQVRGSGGSCTAYEWPGFVHGYWIVPGLLPEARRSVEIAARFLESSVVA</sequence>
<feature type="domain" description="Alpha/beta hydrolase fold-3" evidence="4">
    <location>
        <begin position="84"/>
        <end position="283"/>
    </location>
</feature>
<dbReference type="PANTHER" id="PTHR48081">
    <property type="entry name" value="AB HYDROLASE SUPERFAMILY PROTEIN C4A8.06C"/>
    <property type="match status" value="1"/>
</dbReference>
<dbReference type="Pfam" id="PF07859">
    <property type="entry name" value="Abhydrolase_3"/>
    <property type="match status" value="1"/>
</dbReference>
<dbReference type="KEGG" id="mste:MSTE_00831"/>
<dbReference type="InterPro" id="IPR050300">
    <property type="entry name" value="GDXG_lipolytic_enzyme"/>
</dbReference>
<keyword evidence="2 5" id="KW-0378">Hydrolase</keyword>
<gene>
    <name evidence="5" type="ORF">MSTE_00831</name>
</gene>
<organism evidence="5 6">
    <name type="scientific">[Mycobacterium] stephanolepidis</name>
    <dbReference type="NCBI Taxonomy" id="1520670"/>
    <lineage>
        <taxon>Bacteria</taxon>
        <taxon>Bacillati</taxon>
        <taxon>Actinomycetota</taxon>
        <taxon>Actinomycetes</taxon>
        <taxon>Mycobacteriales</taxon>
        <taxon>Mycobacteriaceae</taxon>
        <taxon>Mycobacteroides</taxon>
    </lineage>
</organism>
<dbReference type="GO" id="GO:0004806">
    <property type="term" value="F:triacylglycerol lipase activity"/>
    <property type="evidence" value="ECO:0007669"/>
    <property type="project" value="TreeGrafter"/>
</dbReference>
<evidence type="ECO:0000259" key="4">
    <source>
        <dbReference type="Pfam" id="PF07859"/>
    </source>
</evidence>
<reference evidence="6" key="1">
    <citation type="journal article" date="2017" name="Genome Announc.">
        <title>Complete Genome Sequence of Mycobacterium stephanolepidis.</title>
        <authorList>
            <person name="Fukano H."/>
            <person name="Yoshida M."/>
            <person name="Katayama Y."/>
            <person name="Omatsu T."/>
            <person name="Mizutani T."/>
            <person name="Kurata O."/>
            <person name="Wada S."/>
            <person name="Hoshino Y."/>
        </authorList>
    </citation>
    <scope>NUCLEOTIDE SEQUENCE [LARGE SCALE GENOMIC DNA]</scope>
    <source>
        <strain evidence="6">NJB0901</strain>
    </source>
</reference>
<dbReference type="OrthoDB" id="9803828at2"/>
<feature type="active site" evidence="3">
    <location>
        <position position="157"/>
    </location>
</feature>
<dbReference type="PANTHER" id="PTHR48081:SF30">
    <property type="entry name" value="ACETYL-HYDROLASE LIPR-RELATED"/>
    <property type="match status" value="1"/>
</dbReference>
<dbReference type="Gene3D" id="3.40.50.1820">
    <property type="entry name" value="alpha/beta hydrolase"/>
    <property type="match status" value="1"/>
</dbReference>
<evidence type="ECO:0000256" key="3">
    <source>
        <dbReference type="PROSITE-ProRule" id="PRU10038"/>
    </source>
</evidence>
<dbReference type="InterPro" id="IPR029058">
    <property type="entry name" value="AB_hydrolase_fold"/>
</dbReference>
<name>A0A1Z4ET68_9MYCO</name>
<proteinExistence type="inferred from homology"/>
<keyword evidence="6" id="KW-1185">Reference proteome</keyword>
<protein>
    <submittedName>
        <fullName evidence="5">Putative esterase/acetyl hydrolase</fullName>
    </submittedName>
</protein>
<evidence type="ECO:0000313" key="6">
    <source>
        <dbReference type="Proteomes" id="UP000217954"/>
    </source>
</evidence>
<dbReference type="SUPFAM" id="SSF53474">
    <property type="entry name" value="alpha/beta-Hydrolases"/>
    <property type="match status" value="1"/>
</dbReference>
<dbReference type="Proteomes" id="UP000217954">
    <property type="component" value="Chromosome"/>
</dbReference>
<evidence type="ECO:0000313" key="5">
    <source>
        <dbReference type="EMBL" id="BAX96166.1"/>
    </source>
</evidence>
<dbReference type="AlphaFoldDB" id="A0A1Z4ET68"/>
<dbReference type="InterPro" id="IPR033140">
    <property type="entry name" value="Lipase_GDXG_put_SER_AS"/>
</dbReference>
<dbReference type="InterPro" id="IPR013094">
    <property type="entry name" value="AB_hydrolase_3"/>
</dbReference>
<reference evidence="5 6" key="2">
    <citation type="journal article" date="2017" name="Int. J. Syst. Evol. Microbiol.">
        <title>Mycobacterium stephanolepidis sp. nov., a rapidly growing species related to Mycobacterium chelonae, isolated from marine teleost fish, Stephanolepis cirrhifer.</title>
        <authorList>
            <person name="Fukano H."/>
            <person name="Wada S."/>
            <person name="Kurata O."/>
            <person name="Katayama K."/>
            <person name="Fujiwara N."/>
            <person name="Hoshino Y."/>
        </authorList>
    </citation>
    <scope>NUCLEOTIDE SEQUENCE [LARGE SCALE GENOMIC DNA]</scope>
    <source>
        <strain evidence="5 6">NJB0901</strain>
    </source>
</reference>
<comment type="similarity">
    <text evidence="1">Belongs to the 'GDXG' lipolytic enzyme family.</text>
</comment>
<accession>A0A1Z4ET68</accession>
<evidence type="ECO:0000256" key="2">
    <source>
        <dbReference type="ARBA" id="ARBA00022801"/>
    </source>
</evidence>